<protein>
    <submittedName>
        <fullName evidence="1">Uncharacterized protein</fullName>
    </submittedName>
</protein>
<accession>A0ABR7UZH2</accession>
<organism evidence="1 2">
    <name type="scientific">Maribacter aquimaris</name>
    <dbReference type="NCBI Taxonomy" id="2737171"/>
    <lineage>
        <taxon>Bacteria</taxon>
        <taxon>Pseudomonadati</taxon>
        <taxon>Bacteroidota</taxon>
        <taxon>Flavobacteriia</taxon>
        <taxon>Flavobacteriales</taxon>
        <taxon>Flavobacteriaceae</taxon>
        <taxon>Maribacter</taxon>
    </lineage>
</organism>
<evidence type="ECO:0000313" key="1">
    <source>
        <dbReference type="EMBL" id="MBD0777050.1"/>
    </source>
</evidence>
<keyword evidence="2" id="KW-1185">Reference proteome</keyword>
<reference evidence="1" key="1">
    <citation type="submission" date="2020-05" db="EMBL/GenBank/DDBJ databases">
        <title>The draft genome sequence of Maribacter sp. ANRC-HE7.</title>
        <authorList>
            <person name="Mu L."/>
        </authorList>
    </citation>
    <scope>NUCLEOTIDE SEQUENCE</scope>
    <source>
        <strain evidence="1">ANRC-HE7</strain>
    </source>
</reference>
<dbReference type="RefSeq" id="WP_188242588.1">
    <property type="nucleotide sequence ID" value="NZ_JABTCF010000002.1"/>
</dbReference>
<gene>
    <name evidence="1" type="ORF">HPE56_04520</name>
</gene>
<dbReference type="EMBL" id="JABTCF010000002">
    <property type="protein sequence ID" value="MBD0777050.1"/>
    <property type="molecule type" value="Genomic_DNA"/>
</dbReference>
<name>A0ABR7UZH2_9FLAO</name>
<comment type="caution">
    <text evidence="1">The sequence shown here is derived from an EMBL/GenBank/DDBJ whole genome shotgun (WGS) entry which is preliminary data.</text>
</comment>
<proteinExistence type="predicted"/>
<evidence type="ECO:0000313" key="2">
    <source>
        <dbReference type="Proteomes" id="UP001166021"/>
    </source>
</evidence>
<dbReference type="Proteomes" id="UP001166021">
    <property type="component" value="Unassembled WGS sequence"/>
</dbReference>
<sequence>MHTSTMTSILKVMILLFCGTLICQGQDNYEREFRIKKSQFPDIPLDSSLAGHNIKRKRFYKEVDSLGSTYILKFKKNRLHYNLRFNESGELLNSGFKINEIDVPDETLQEIKRLLSSTFEKHRIKRMYQQYASNKNESEDSQLKNTFQNLLLPSNIYKLNITSKNGKNSTDYDFWFNAEGHLINKRIALPMNHDHTLY</sequence>